<organism evidence="2 3">
    <name type="scientific">Endocarpon pusillum</name>
    <dbReference type="NCBI Taxonomy" id="364733"/>
    <lineage>
        <taxon>Eukaryota</taxon>
        <taxon>Fungi</taxon>
        <taxon>Dikarya</taxon>
        <taxon>Ascomycota</taxon>
        <taxon>Pezizomycotina</taxon>
        <taxon>Eurotiomycetes</taxon>
        <taxon>Chaetothyriomycetidae</taxon>
        <taxon>Verrucariales</taxon>
        <taxon>Verrucariaceae</taxon>
        <taxon>Endocarpon</taxon>
    </lineage>
</organism>
<sequence>MIRYQLINGGINLGLLGSGFSFIGLNFLWSPNFASIFRATYAPTSKIKLLFVIVLCSILVAVVGPASALLFIPAQVWKGHRGTEFYLGGTDNQLWPNHFTANHSGLEICRQNPPVLEMVCPYGGFQTLSNGLLFQPDTAFENLLDDKSIRRIIRGYTYSYLLDADHQRTSEIWVHTSRGDTSHMLGDLADKHHTAEKIATGRNRRLRDFIDESYLISEGRIPVGRTVCGPTVVIENDTEALPFPVLAPDHKWHNISFGLDKTSGPLRELKIGGL</sequence>
<reference evidence="2" key="1">
    <citation type="submission" date="2020-02" db="EMBL/GenBank/DDBJ databases">
        <authorList>
            <person name="Palmer J.M."/>
        </authorList>
    </citation>
    <scope>NUCLEOTIDE SEQUENCE</scope>
    <source>
        <strain evidence="2">EPUS1.4</strain>
        <tissue evidence="2">Thallus</tissue>
    </source>
</reference>
<proteinExistence type="predicted"/>
<gene>
    <name evidence="2" type="ORF">GJ744_007361</name>
</gene>
<dbReference type="OrthoDB" id="5342924at2759"/>
<protein>
    <submittedName>
        <fullName evidence="2">Uncharacterized protein</fullName>
    </submittedName>
</protein>
<dbReference type="Proteomes" id="UP000606974">
    <property type="component" value="Unassembled WGS sequence"/>
</dbReference>
<keyword evidence="3" id="KW-1185">Reference proteome</keyword>
<evidence type="ECO:0000256" key="1">
    <source>
        <dbReference type="SAM" id="Phobius"/>
    </source>
</evidence>
<dbReference type="EMBL" id="JAACFV010000036">
    <property type="protein sequence ID" value="KAF7509850.1"/>
    <property type="molecule type" value="Genomic_DNA"/>
</dbReference>
<evidence type="ECO:0000313" key="3">
    <source>
        <dbReference type="Proteomes" id="UP000606974"/>
    </source>
</evidence>
<feature type="transmembrane region" description="Helical" evidence="1">
    <location>
        <begin position="49"/>
        <end position="72"/>
    </location>
</feature>
<accession>A0A8H7AIR5</accession>
<evidence type="ECO:0000313" key="2">
    <source>
        <dbReference type="EMBL" id="KAF7509850.1"/>
    </source>
</evidence>
<keyword evidence="1" id="KW-1133">Transmembrane helix</keyword>
<name>A0A8H7AIR5_9EURO</name>
<feature type="transmembrane region" description="Helical" evidence="1">
    <location>
        <begin position="12"/>
        <end position="29"/>
    </location>
</feature>
<keyword evidence="1" id="KW-0472">Membrane</keyword>
<comment type="caution">
    <text evidence="2">The sequence shown here is derived from an EMBL/GenBank/DDBJ whole genome shotgun (WGS) entry which is preliminary data.</text>
</comment>
<keyword evidence="1" id="KW-0812">Transmembrane</keyword>
<dbReference type="AlphaFoldDB" id="A0A8H7AIR5"/>